<dbReference type="EMBL" id="JAHUTI010091132">
    <property type="protein sequence ID" value="MED6261943.1"/>
    <property type="molecule type" value="Genomic_DNA"/>
</dbReference>
<keyword evidence="2" id="KW-1185">Reference proteome</keyword>
<dbReference type="InterPro" id="IPR038508">
    <property type="entry name" value="ArfGAP_dom_sf"/>
</dbReference>
<evidence type="ECO:0000313" key="1">
    <source>
        <dbReference type="EMBL" id="MED6261943.1"/>
    </source>
</evidence>
<name>A0ABU7CJY1_9TELE</name>
<accession>A0ABU7CJY1</accession>
<dbReference type="SUPFAM" id="SSF57863">
    <property type="entry name" value="ArfGap/RecO-like zinc finger"/>
    <property type="match status" value="1"/>
</dbReference>
<evidence type="ECO:0000313" key="2">
    <source>
        <dbReference type="Proteomes" id="UP001345963"/>
    </source>
</evidence>
<dbReference type="PANTHER" id="PTHR46021:SF5">
    <property type="entry name" value="ARF-GAP WITH DUAL PH DOMAIN-CONTAINING PROTEIN 1"/>
    <property type="match status" value="1"/>
</dbReference>
<dbReference type="Gene3D" id="1.10.220.150">
    <property type="entry name" value="Arf GTPase activating protein"/>
    <property type="match status" value="1"/>
</dbReference>
<dbReference type="InterPro" id="IPR052589">
    <property type="entry name" value="Arf-GAP_dual-PH_domain"/>
</dbReference>
<proteinExistence type="predicted"/>
<protein>
    <submittedName>
        <fullName evidence="1">Uncharacterized protein</fullName>
    </submittedName>
</protein>
<dbReference type="PANTHER" id="PTHR46021">
    <property type="entry name" value="ARF-GAP WITH DUAL PH DOMAIN-CONTAINING PROTEIN 1-LIKE PROTEIN"/>
    <property type="match status" value="1"/>
</dbReference>
<reference evidence="1 2" key="1">
    <citation type="submission" date="2021-07" db="EMBL/GenBank/DDBJ databases">
        <authorList>
            <person name="Palmer J.M."/>
        </authorList>
    </citation>
    <scope>NUCLEOTIDE SEQUENCE [LARGE SCALE GENOMIC DNA]</scope>
    <source>
        <strain evidence="1 2">AT_MEX2019</strain>
        <tissue evidence="1">Muscle</tissue>
    </source>
</reference>
<dbReference type="Proteomes" id="UP001345963">
    <property type="component" value="Unassembled WGS sequence"/>
</dbReference>
<sequence>MGNSAAKAKYEQKVPAFYYRPTHTDCKLLREQWIRAKYERNEFEFIEKQEPYSAGKNNKHLDILQYENTTILLVQVKSMMKWNPVVASIQLCGEVSVN</sequence>
<organism evidence="1 2">
    <name type="scientific">Ataeniobius toweri</name>
    <dbReference type="NCBI Taxonomy" id="208326"/>
    <lineage>
        <taxon>Eukaryota</taxon>
        <taxon>Metazoa</taxon>
        <taxon>Chordata</taxon>
        <taxon>Craniata</taxon>
        <taxon>Vertebrata</taxon>
        <taxon>Euteleostomi</taxon>
        <taxon>Actinopterygii</taxon>
        <taxon>Neopterygii</taxon>
        <taxon>Teleostei</taxon>
        <taxon>Neoteleostei</taxon>
        <taxon>Acanthomorphata</taxon>
        <taxon>Ovalentaria</taxon>
        <taxon>Atherinomorphae</taxon>
        <taxon>Cyprinodontiformes</taxon>
        <taxon>Goodeidae</taxon>
        <taxon>Ataeniobius</taxon>
    </lineage>
</organism>
<comment type="caution">
    <text evidence="1">The sequence shown here is derived from an EMBL/GenBank/DDBJ whole genome shotgun (WGS) entry which is preliminary data.</text>
</comment>
<dbReference type="InterPro" id="IPR037278">
    <property type="entry name" value="ARFGAP/RecO"/>
</dbReference>
<gene>
    <name evidence="1" type="ORF">ATANTOWER_012281</name>
</gene>